<evidence type="ECO:0000313" key="5">
    <source>
        <dbReference type="EMBL" id="CDR17757.1"/>
    </source>
</evidence>
<reference evidence="5" key="1">
    <citation type="submission" date="2014-05" db="EMBL/GenBank/DDBJ databases">
        <authorList>
            <person name="Horn Fabian"/>
        </authorList>
    </citation>
    <scope>NUCLEOTIDE SEQUENCE</scope>
</reference>
<dbReference type="EMBL" id="JAGGLR010000012">
    <property type="protein sequence ID" value="MBP2063651.1"/>
    <property type="molecule type" value="Genomic_DNA"/>
</dbReference>
<organism evidence="5">
    <name type="scientific">Streptomyces iranensis</name>
    <dbReference type="NCBI Taxonomy" id="576784"/>
    <lineage>
        <taxon>Bacteria</taxon>
        <taxon>Bacillati</taxon>
        <taxon>Actinomycetota</taxon>
        <taxon>Actinomycetes</taxon>
        <taxon>Kitasatosporales</taxon>
        <taxon>Streptomycetaceae</taxon>
        <taxon>Streptomyces</taxon>
        <taxon>Streptomyces violaceusniger group</taxon>
    </lineage>
</organism>
<sequence>MSHFDAVVIGSGHNGLIAANYLADAGLKVRVLERRDIIGGATVTEEIWPGYRASTASYLSGLLHPKILADLRPHEWGLRFLQGGVGTTNVWRDGRTVSMYNELGATLRELEGVKKGESEGFLAFGLELQKLYRVINPFLLTTRPPSLAEVIEAFHRAGIPEVFTDFFTLSIKEIVDRFFTADIVKGLLAFTGTVSVYGGPATPGWAYVYGHHAIGEHEGHMGQFAFPQGGMGSIANALADRARARGAVISTEAEVAYVTSRNGRATGVVTSGGEAITSDVVLSNADPVTTYLRLVDAADLPSELLERMGAYDVRGCMARSYFALDRLPEFVGRKGEGPEHRGLTLLGADVDLFTRTGEDQAHGRMADDFPIEFIIQTVLDDTLAPAGKHILSTGVQQVPFELADSDWDTAKPEFEKRVIDVLETYSPGISNSIIHSRTWTPLDYERTFGLAGANIFHGAMTLGQLFDARPVPGAGGYRAPLRGLYLCGAGTHPGGGVMGSPGHNAAHAVLEDKFGSSGLDESRGARQARTPVVERLMANPTLRRLGAQAARNPRLARIVDRFSSR</sequence>
<dbReference type="EMBL" id="LK022848">
    <property type="protein sequence ID" value="CDR17757.1"/>
    <property type="molecule type" value="Genomic_DNA"/>
</dbReference>
<dbReference type="Pfam" id="PF01593">
    <property type="entry name" value="Amino_oxidase"/>
    <property type="match status" value="1"/>
</dbReference>
<evidence type="ECO:0000256" key="2">
    <source>
        <dbReference type="ARBA" id="ARBA00038825"/>
    </source>
</evidence>
<dbReference type="Proteomes" id="UP000756710">
    <property type="component" value="Unassembled WGS sequence"/>
</dbReference>
<gene>
    <name evidence="6" type="ORF">J2Z30_004672</name>
    <name evidence="5" type="ORF">SIRAN9732</name>
</gene>
<feature type="domain" description="Amine oxidase" evidence="4">
    <location>
        <begin position="15"/>
        <end position="498"/>
    </location>
</feature>
<comment type="function">
    <text evidence="1">Probable oxidoreductase that may play a role as regulator of mitochondrial function.</text>
</comment>
<name>A0A061ACZ8_9ACTN</name>
<comment type="subunit">
    <text evidence="2">Interacts with COX5B; this interaction may contribute to localize PYROXD2 to the inner face of the inner mitochondrial membrane.</text>
</comment>
<evidence type="ECO:0000313" key="6">
    <source>
        <dbReference type="EMBL" id="MBP2063651.1"/>
    </source>
</evidence>
<dbReference type="RefSeq" id="WP_044580412.1">
    <property type="nucleotide sequence ID" value="NZ_BAABDR010000100.1"/>
</dbReference>
<evidence type="ECO:0000259" key="4">
    <source>
        <dbReference type="Pfam" id="PF01593"/>
    </source>
</evidence>
<dbReference type="GO" id="GO:0016491">
    <property type="term" value="F:oxidoreductase activity"/>
    <property type="evidence" value="ECO:0007669"/>
    <property type="project" value="InterPro"/>
</dbReference>
<dbReference type="InterPro" id="IPR036188">
    <property type="entry name" value="FAD/NAD-bd_sf"/>
</dbReference>
<evidence type="ECO:0000313" key="7">
    <source>
        <dbReference type="Proteomes" id="UP000756710"/>
    </source>
</evidence>
<accession>A0A061ACZ8</accession>
<dbReference type="AlphaFoldDB" id="A0A061ACZ8"/>
<dbReference type="HOGENOM" id="CLU_019327_0_1_11"/>
<evidence type="ECO:0000256" key="1">
    <source>
        <dbReference type="ARBA" id="ARBA00037217"/>
    </source>
</evidence>
<protein>
    <recommendedName>
        <fullName evidence="3">Pyridine nucleotide-disulfide oxidoreductase domain-containing protein 2</fullName>
    </recommendedName>
</protein>
<keyword evidence="7" id="KW-1185">Reference proteome</keyword>
<dbReference type="InterPro" id="IPR002937">
    <property type="entry name" value="Amino_oxidase"/>
</dbReference>
<dbReference type="PANTHER" id="PTHR10668:SF103">
    <property type="entry name" value="PYRIDINE NUCLEOTIDE-DISULFIDE OXIDOREDUCTASE DOMAIN-CONTAINING PROTEIN 2"/>
    <property type="match status" value="1"/>
</dbReference>
<dbReference type="Gene3D" id="3.50.50.60">
    <property type="entry name" value="FAD/NAD(P)-binding domain"/>
    <property type="match status" value="2"/>
</dbReference>
<proteinExistence type="predicted"/>
<reference evidence="6 7" key="2">
    <citation type="submission" date="2021-03" db="EMBL/GenBank/DDBJ databases">
        <title>Genomic Encyclopedia of Type Strains, Phase IV (KMG-IV): sequencing the most valuable type-strain genomes for metagenomic binning, comparative biology and taxonomic classification.</title>
        <authorList>
            <person name="Goeker M."/>
        </authorList>
    </citation>
    <scope>NUCLEOTIDE SEQUENCE [LARGE SCALE GENOMIC DNA]</scope>
    <source>
        <strain evidence="6 7">DSM 41954</strain>
    </source>
</reference>
<dbReference type="PANTHER" id="PTHR10668">
    <property type="entry name" value="PHYTOENE DEHYDROGENASE"/>
    <property type="match status" value="1"/>
</dbReference>
<dbReference type="SUPFAM" id="SSF51905">
    <property type="entry name" value="FAD/NAD(P)-binding domain"/>
    <property type="match status" value="1"/>
</dbReference>
<dbReference type="GeneID" id="32473379"/>
<evidence type="ECO:0000256" key="3">
    <source>
        <dbReference type="ARBA" id="ARBA00040298"/>
    </source>
</evidence>